<organism evidence="2 3">
    <name type="scientific">Sphingobacterium olei</name>
    <dbReference type="NCBI Taxonomy" id="2571155"/>
    <lineage>
        <taxon>Bacteria</taxon>
        <taxon>Pseudomonadati</taxon>
        <taxon>Bacteroidota</taxon>
        <taxon>Sphingobacteriia</taxon>
        <taxon>Sphingobacteriales</taxon>
        <taxon>Sphingobacteriaceae</taxon>
        <taxon>Sphingobacterium</taxon>
    </lineage>
</organism>
<dbReference type="RefSeq" id="WP_136901122.1">
    <property type="nucleotide sequence ID" value="NZ_SUME01000003.1"/>
</dbReference>
<feature type="transmembrane region" description="Helical" evidence="1">
    <location>
        <begin position="13"/>
        <end position="37"/>
    </location>
</feature>
<comment type="caution">
    <text evidence="2">The sequence shown here is derived from an EMBL/GenBank/DDBJ whole genome shotgun (WGS) entry which is preliminary data.</text>
</comment>
<dbReference type="EMBL" id="SUME01000003">
    <property type="protein sequence ID" value="TJZ61475.1"/>
    <property type="molecule type" value="Genomic_DNA"/>
</dbReference>
<sequence length="357" mass="41072">MNSIFHRVTIHELIIAIVVVLSLVVLLIMMVLLYSFYKYKVLHQRQIWLQESEQKVTQAIVSGEEVGSVDEKFIMKLRNPSFRNIFLSVLVASDQKFSGGARNEVNNLFKTYKMEDAAWQKIRQKKAYVVAGGILELAVMRVESALPYISSLLEHPKRQVYQEAQYAVVSFKGFDGLDFLNTLVAPLSDWQQLRLLRSIGKLPVAHEEWVKNWLSSSNQTVIIFTLRLIRKFQLLPFYADAINLFDHRSVTVKVQAIRTIIALENVETINQLIAVFFKQPIEAQIEILRALKKSRSPQSTPFLQQQLWHHPAISIKIAATEALIALKQHDYLQRIATDETVPEEIKQVIKHALQEKT</sequence>
<dbReference type="OrthoDB" id="1454284at2"/>
<keyword evidence="1" id="KW-0812">Transmembrane</keyword>
<dbReference type="SUPFAM" id="SSF48371">
    <property type="entry name" value="ARM repeat"/>
    <property type="match status" value="1"/>
</dbReference>
<reference evidence="2 3" key="1">
    <citation type="submission" date="2019-04" db="EMBL/GenBank/DDBJ databases">
        <title>Sphingobacterium olei sp. nov., isolated from oil-contaminated soil.</title>
        <authorList>
            <person name="Liu B."/>
        </authorList>
    </citation>
    <scope>NUCLEOTIDE SEQUENCE [LARGE SCALE GENOMIC DNA]</scope>
    <source>
        <strain evidence="2 3">HAL-9</strain>
    </source>
</reference>
<evidence type="ECO:0000313" key="2">
    <source>
        <dbReference type="EMBL" id="TJZ61475.1"/>
    </source>
</evidence>
<proteinExistence type="predicted"/>
<accession>A0A4U0P2K6</accession>
<evidence type="ECO:0000313" key="3">
    <source>
        <dbReference type="Proteomes" id="UP000306808"/>
    </source>
</evidence>
<dbReference type="Proteomes" id="UP000306808">
    <property type="component" value="Unassembled WGS sequence"/>
</dbReference>
<dbReference type="InterPro" id="IPR016024">
    <property type="entry name" value="ARM-type_fold"/>
</dbReference>
<keyword evidence="1" id="KW-1133">Transmembrane helix</keyword>
<evidence type="ECO:0000256" key="1">
    <source>
        <dbReference type="SAM" id="Phobius"/>
    </source>
</evidence>
<keyword evidence="3" id="KW-1185">Reference proteome</keyword>
<dbReference type="AlphaFoldDB" id="A0A4U0P2K6"/>
<name>A0A4U0P2K6_9SPHI</name>
<gene>
    <name evidence="2" type="ORF">FAZ15_09800</name>
</gene>
<keyword evidence="1" id="KW-0472">Membrane</keyword>
<protein>
    <submittedName>
        <fullName evidence="2">HEAT repeat domain-containing protein</fullName>
    </submittedName>
</protein>
<dbReference type="InterPro" id="IPR011989">
    <property type="entry name" value="ARM-like"/>
</dbReference>
<dbReference type="Gene3D" id="1.25.10.10">
    <property type="entry name" value="Leucine-rich Repeat Variant"/>
    <property type="match status" value="1"/>
</dbReference>